<evidence type="ECO:0000256" key="4">
    <source>
        <dbReference type="ARBA" id="ARBA00022475"/>
    </source>
</evidence>
<keyword evidence="14" id="KW-1185">Reference proteome</keyword>
<dbReference type="NCBIfam" id="TIGR01843">
    <property type="entry name" value="type_I_hlyD"/>
    <property type="match status" value="1"/>
</dbReference>
<dbReference type="InterPro" id="IPR010129">
    <property type="entry name" value="T1SS_HlyD"/>
</dbReference>
<dbReference type="Gene3D" id="2.40.30.170">
    <property type="match status" value="1"/>
</dbReference>
<evidence type="ECO:0000256" key="10">
    <source>
        <dbReference type="SAM" id="Coils"/>
    </source>
</evidence>
<dbReference type="InterPro" id="IPR050739">
    <property type="entry name" value="MFP"/>
</dbReference>
<dbReference type="RefSeq" id="WP_246544186.1">
    <property type="nucleotide sequence ID" value="NZ_BSFJ01000023.1"/>
</dbReference>
<dbReference type="InterPro" id="IPR058781">
    <property type="entry name" value="HH_AprE-like"/>
</dbReference>
<dbReference type="Pfam" id="PF25994">
    <property type="entry name" value="HH_AprE"/>
    <property type="match status" value="1"/>
</dbReference>
<evidence type="ECO:0000256" key="8">
    <source>
        <dbReference type="ARBA" id="ARBA00023136"/>
    </source>
</evidence>
<dbReference type="AlphaFoldDB" id="A0A9W6J9K0"/>
<keyword evidence="3 9" id="KW-0813">Transport</keyword>
<comment type="subcellular location">
    <subcellularLocation>
        <location evidence="1 9">Cell inner membrane</location>
        <topology evidence="1 9">Single-pass membrane protein</topology>
    </subcellularLocation>
</comment>
<keyword evidence="5 9" id="KW-0997">Cell inner membrane</keyword>
<reference evidence="13" key="2">
    <citation type="submission" date="2023-01" db="EMBL/GenBank/DDBJ databases">
        <authorList>
            <person name="Sun Q."/>
            <person name="Evtushenko L."/>
        </authorList>
    </citation>
    <scope>NUCLEOTIDE SEQUENCE</scope>
    <source>
        <strain evidence="13">VKM B-2484</strain>
    </source>
</reference>
<dbReference type="GO" id="GO:0005886">
    <property type="term" value="C:plasma membrane"/>
    <property type="evidence" value="ECO:0007669"/>
    <property type="project" value="UniProtKB-SubCell"/>
</dbReference>
<keyword evidence="8 9" id="KW-0472">Membrane</keyword>
<reference evidence="13" key="1">
    <citation type="journal article" date="2014" name="Int. J. Syst. Evol. Microbiol.">
        <title>Complete genome sequence of Corynebacterium casei LMG S-19264T (=DSM 44701T), isolated from a smear-ripened cheese.</title>
        <authorList>
            <consortium name="US DOE Joint Genome Institute (JGI-PGF)"/>
            <person name="Walter F."/>
            <person name="Albersmeier A."/>
            <person name="Kalinowski J."/>
            <person name="Ruckert C."/>
        </authorList>
    </citation>
    <scope>NUCLEOTIDE SEQUENCE</scope>
    <source>
        <strain evidence="13">VKM B-2484</strain>
    </source>
</reference>
<evidence type="ECO:0000259" key="12">
    <source>
        <dbReference type="Pfam" id="PF26002"/>
    </source>
</evidence>
<dbReference type="PANTHER" id="PTHR30386">
    <property type="entry name" value="MEMBRANE FUSION SUBUNIT OF EMRAB-TOLC MULTIDRUG EFFLUX PUMP"/>
    <property type="match status" value="1"/>
</dbReference>
<evidence type="ECO:0000256" key="7">
    <source>
        <dbReference type="ARBA" id="ARBA00022989"/>
    </source>
</evidence>
<accession>A0A9W6J9K0</accession>
<proteinExistence type="inferred from homology"/>
<sequence>MSAFTSPETPALAAVSPAARAIRRDLALGFGLIALLIGGLGGWAATTELAGAVIGNGTLEVDGQVKRVQTRDGGVVGAITVRDGDRVAAGEVLVRLDDTLTRANLAIVEDQIRHLVARRMRLIGERDGAASLAVPEELQPADDLSGRAAALVAAEQSLFNARRDLGAGQKRQLDARIAQIRREVEGLAERRNAKTEELAWNARELESVTTLHGKELATLGQVAELSRLRAQLAGEHGQFVAEIARAEARIAETELAIIEIDQQRQAEAMASLREIDFRLAQLAEQRIAAFERLQGMEVQAPQAGVVHDLAVHTLGGVVAPGETLMQIVPSSEALVAEMRLRPRDIDQVHTGEPAVLRLTAFNQRTTPELAGTVAQVSADVLADATSGESWYTARIALDPASVAKLGGLQLVPGMPVEVFIHTEPRLAISYFLKPLQDQLMRAFREE</sequence>
<evidence type="ECO:0000256" key="6">
    <source>
        <dbReference type="ARBA" id="ARBA00022692"/>
    </source>
</evidence>
<evidence type="ECO:0000256" key="5">
    <source>
        <dbReference type="ARBA" id="ARBA00022519"/>
    </source>
</evidence>
<feature type="domain" description="AprE-like beta-barrel" evidence="12">
    <location>
        <begin position="334"/>
        <end position="423"/>
    </location>
</feature>
<keyword evidence="7 9" id="KW-1133">Transmembrane helix</keyword>
<evidence type="ECO:0000256" key="2">
    <source>
        <dbReference type="ARBA" id="ARBA00009477"/>
    </source>
</evidence>
<gene>
    <name evidence="13" type="ORF">GCM10017643_33340</name>
</gene>
<evidence type="ECO:0000259" key="11">
    <source>
        <dbReference type="Pfam" id="PF25994"/>
    </source>
</evidence>
<feature type="transmembrane region" description="Helical" evidence="9">
    <location>
        <begin position="26"/>
        <end position="45"/>
    </location>
</feature>
<keyword evidence="4 9" id="KW-1003">Cell membrane</keyword>
<name>A0A9W6J9K0_9HYPH</name>
<evidence type="ECO:0000313" key="13">
    <source>
        <dbReference type="EMBL" id="GLK73217.1"/>
    </source>
</evidence>
<dbReference type="Proteomes" id="UP001143370">
    <property type="component" value="Unassembled WGS sequence"/>
</dbReference>
<comment type="caution">
    <text evidence="13">The sequence shown here is derived from an EMBL/GenBank/DDBJ whole genome shotgun (WGS) entry which is preliminary data.</text>
</comment>
<dbReference type="PRINTS" id="PR01490">
    <property type="entry name" value="RTXTOXIND"/>
</dbReference>
<organism evidence="13 14">
    <name type="scientific">Ancylobacter dichloromethanicus</name>
    <dbReference type="NCBI Taxonomy" id="518825"/>
    <lineage>
        <taxon>Bacteria</taxon>
        <taxon>Pseudomonadati</taxon>
        <taxon>Pseudomonadota</taxon>
        <taxon>Alphaproteobacteria</taxon>
        <taxon>Hyphomicrobiales</taxon>
        <taxon>Xanthobacteraceae</taxon>
        <taxon>Ancylobacter</taxon>
    </lineage>
</organism>
<dbReference type="EMBL" id="BSFJ01000023">
    <property type="protein sequence ID" value="GLK73217.1"/>
    <property type="molecule type" value="Genomic_DNA"/>
</dbReference>
<evidence type="ECO:0000256" key="9">
    <source>
        <dbReference type="RuleBase" id="RU365093"/>
    </source>
</evidence>
<dbReference type="Pfam" id="PF26002">
    <property type="entry name" value="Beta-barrel_AprE"/>
    <property type="match status" value="1"/>
</dbReference>
<feature type="coiled-coil region" evidence="10">
    <location>
        <begin position="170"/>
        <end position="197"/>
    </location>
</feature>
<protein>
    <recommendedName>
        <fullName evidence="9">Membrane fusion protein (MFP) family protein</fullName>
    </recommendedName>
</protein>
<evidence type="ECO:0000256" key="3">
    <source>
        <dbReference type="ARBA" id="ARBA00022448"/>
    </source>
</evidence>
<evidence type="ECO:0000313" key="14">
    <source>
        <dbReference type="Proteomes" id="UP001143370"/>
    </source>
</evidence>
<evidence type="ECO:0000256" key="1">
    <source>
        <dbReference type="ARBA" id="ARBA00004377"/>
    </source>
</evidence>
<keyword evidence="6 9" id="KW-0812">Transmembrane</keyword>
<dbReference type="InterPro" id="IPR058982">
    <property type="entry name" value="Beta-barrel_AprE"/>
</dbReference>
<dbReference type="PANTHER" id="PTHR30386:SF17">
    <property type="entry name" value="ALKALINE PROTEASE SECRETION PROTEIN APRE"/>
    <property type="match status" value="1"/>
</dbReference>
<feature type="domain" description="AprE-like long alpha-helical hairpin" evidence="11">
    <location>
        <begin position="102"/>
        <end position="289"/>
    </location>
</feature>
<comment type="similarity">
    <text evidence="2 9">Belongs to the membrane fusion protein (MFP) (TC 8.A.1) family.</text>
</comment>
<keyword evidence="10" id="KW-0175">Coiled coil</keyword>
<dbReference type="GO" id="GO:0015031">
    <property type="term" value="P:protein transport"/>
    <property type="evidence" value="ECO:0007669"/>
    <property type="project" value="InterPro"/>
</dbReference>